<accession>A0A7T7BK34</accession>
<sequence>MQIRFGRDWGFDKERPDPHKYVTRPRPSLRRVGMRIPFAAMLRSGLEDRCLSDAAIPENYFRPTNLLGHVGSPTHEVQGHFREKWSERVVGDGDLQSEAAGRRFKKTAIWIS</sequence>
<proteinExistence type="predicted"/>
<reference evidence="1 2" key="1">
    <citation type="submission" date="2020-08" db="EMBL/GenBank/DDBJ databases">
        <title>The completed genome sequence of the pathogenic ascomycete fungus Penicillium digitatum.</title>
        <authorList>
            <person name="Wang M."/>
        </authorList>
    </citation>
    <scope>NUCLEOTIDE SEQUENCE [LARGE SCALE GENOMIC DNA]</scope>
    <source>
        <strain evidence="1 2">PdW03</strain>
    </source>
</reference>
<organism evidence="1 2">
    <name type="scientific">Penicillium digitatum</name>
    <name type="common">Green mold</name>
    <dbReference type="NCBI Taxonomy" id="36651"/>
    <lineage>
        <taxon>Eukaryota</taxon>
        <taxon>Fungi</taxon>
        <taxon>Dikarya</taxon>
        <taxon>Ascomycota</taxon>
        <taxon>Pezizomycotina</taxon>
        <taxon>Eurotiomycetes</taxon>
        <taxon>Eurotiomycetidae</taxon>
        <taxon>Eurotiales</taxon>
        <taxon>Aspergillaceae</taxon>
        <taxon>Penicillium</taxon>
    </lineage>
</organism>
<dbReference type="EMBL" id="CP060775">
    <property type="protein sequence ID" value="QQK42706.1"/>
    <property type="molecule type" value="Genomic_DNA"/>
</dbReference>
<name>A0A7T7BK34_PENDI</name>
<protein>
    <submittedName>
        <fullName evidence="1">Uncharacterized protein</fullName>
    </submittedName>
</protein>
<gene>
    <name evidence="1" type="ORF">Pdw03_6607</name>
</gene>
<dbReference type="GeneID" id="90952866"/>
<dbReference type="RefSeq" id="XP_065956485.1">
    <property type="nucleotide sequence ID" value="XM_066101402.1"/>
</dbReference>
<dbReference type="AlphaFoldDB" id="A0A7T7BK34"/>
<dbReference type="Proteomes" id="UP000595662">
    <property type="component" value="Chromosome 2"/>
</dbReference>
<evidence type="ECO:0000313" key="2">
    <source>
        <dbReference type="Proteomes" id="UP000595662"/>
    </source>
</evidence>
<evidence type="ECO:0000313" key="1">
    <source>
        <dbReference type="EMBL" id="QQK42706.1"/>
    </source>
</evidence>